<feature type="region of interest" description="Disordered" evidence="1">
    <location>
        <begin position="569"/>
        <end position="793"/>
    </location>
</feature>
<dbReference type="SMART" id="SM00027">
    <property type="entry name" value="EH"/>
    <property type="match status" value="1"/>
</dbReference>
<dbReference type="SUPFAM" id="SSF47473">
    <property type="entry name" value="EF-hand"/>
    <property type="match status" value="1"/>
</dbReference>
<feature type="compositionally biased region" description="Low complexity" evidence="1">
    <location>
        <begin position="725"/>
        <end position="734"/>
    </location>
</feature>
<gene>
    <name evidence="3" type="ORF">Dda_4701</name>
</gene>
<accession>A0AAD6IZM5</accession>
<feature type="compositionally biased region" description="Pro residues" evidence="1">
    <location>
        <begin position="327"/>
        <end position="340"/>
    </location>
</feature>
<sequence>MTSTPHAAPAGTREPITPHKRSAASSTTSTDKPDAALRAATLSFSPPLSRQSSDDRSVSPSKTNGTALIAARAIGTGGSGSPRPTRLNSPDRGAGGSGSLSRNPSSDVLVPSSVHAGSLKAARVSVSRTSSTSSVSRVKLHNELGVVVKTNGSQSENVQAGAPVKALLTAAKKDKGRNPSTASPPSLLAAELAVSRLTASVTMASTVQPERDQEPDILPPAGSLNEAKKRFLQQAGASDNNGSDFPPRGRPSLEGPTRSKNTGTFLDSPPTSTVNISPLSAAKLAVQHSGRSAGASSAPPISPKPNLKPRQPSPIKREIKRDDDVPSPAPAPGVTPPPKPAALKKKPAVKDITSPITKAPVPLPSPVIPSKPAAKPAAKPTAKPTTKPAILKVAPQTTGTPPSQPIKPLPRRARPPARNPRSPVKETSPPIALDGPKENKPVEKVVPPLPPKPDDTATKIAPPLPQPRGARVIEAPRAEVLKPESPKPVELPRPVEPPRPIPPKPVQSSKPVELPRPVESPKPVEPLKPAGPVRRDPRLLGFTSAVKLPPPAVSQPTIEPVKQDAFIGRPKVIESVKPPLPPPKPVEPASSVTASVTRPKPPEPTKSDPPLPTPTLYPRPVKPNTDVGLIVARKPPSFYTLDKGSSSSTLPGLLPPPPAPSRRATSPVKPIRALRPNHTGPESSRPPPRPTATWRDDLPYDFAPTDGPGYLRPSHTGDSLHHARLASSLASSRAGSPVKSNPLPLPPRPSTGMRTTMRSPDKSQERDASPQKKSHLLGKKHPNKHHEGSRKRWREFVTEKERKRYEGLWAANRGLHLTDKMFDGRPDAVGKKLHQEAVCALVVKDLWSRSRLPLDILEQIWELVDRGPRPKWWLTRDEFIMGLWLIDQSLKGRKLPGKVQDGTWESVRRMGIVLKGYEELGLKDSKNKKKW</sequence>
<feature type="region of interest" description="Disordered" evidence="1">
    <location>
        <begin position="204"/>
        <end position="536"/>
    </location>
</feature>
<dbReference type="InterPro" id="IPR011992">
    <property type="entry name" value="EF-hand-dom_pair"/>
</dbReference>
<dbReference type="InterPro" id="IPR000261">
    <property type="entry name" value="EH_dom"/>
</dbReference>
<reference evidence="3" key="1">
    <citation type="submission" date="2023-01" db="EMBL/GenBank/DDBJ databases">
        <title>The chitinases involved in constricting ring structure development in the nematode-trapping fungus Drechslerella dactyloides.</title>
        <authorList>
            <person name="Wang R."/>
            <person name="Zhang L."/>
            <person name="Tang P."/>
            <person name="Li S."/>
            <person name="Liang L."/>
        </authorList>
    </citation>
    <scope>NUCLEOTIDE SEQUENCE</scope>
    <source>
        <strain evidence="3">YMF1.00031</strain>
    </source>
</reference>
<evidence type="ECO:0000313" key="4">
    <source>
        <dbReference type="Proteomes" id="UP001221413"/>
    </source>
</evidence>
<feature type="compositionally biased region" description="Basic residues" evidence="1">
    <location>
        <begin position="772"/>
        <end position="793"/>
    </location>
</feature>
<dbReference type="Proteomes" id="UP001221413">
    <property type="component" value="Unassembled WGS sequence"/>
</dbReference>
<feature type="compositionally biased region" description="Basic and acidic residues" evidence="1">
    <location>
        <begin position="759"/>
        <end position="770"/>
    </location>
</feature>
<feature type="compositionally biased region" description="Basic and acidic residues" evidence="1">
    <location>
        <begin position="315"/>
        <end position="324"/>
    </location>
</feature>
<feature type="compositionally biased region" description="Basic and acidic residues" evidence="1">
    <location>
        <begin position="474"/>
        <end position="487"/>
    </location>
</feature>
<feature type="compositionally biased region" description="Pro residues" evidence="1">
    <location>
        <begin position="607"/>
        <end position="621"/>
    </location>
</feature>
<proteinExistence type="predicted"/>
<feature type="compositionally biased region" description="Low complexity" evidence="1">
    <location>
        <begin position="123"/>
        <end position="136"/>
    </location>
</feature>
<dbReference type="Gene3D" id="1.10.238.10">
    <property type="entry name" value="EF-hand"/>
    <property type="match status" value="1"/>
</dbReference>
<protein>
    <recommendedName>
        <fullName evidence="2">EH domain-containing protein</fullName>
    </recommendedName>
</protein>
<comment type="caution">
    <text evidence="3">The sequence shown here is derived from an EMBL/GenBank/DDBJ whole genome shotgun (WGS) entry which is preliminary data.</text>
</comment>
<dbReference type="AlphaFoldDB" id="A0AAD6IZM5"/>
<keyword evidence="4" id="KW-1185">Reference proteome</keyword>
<feature type="region of interest" description="Disordered" evidence="1">
    <location>
        <begin position="1"/>
        <end position="136"/>
    </location>
</feature>
<feature type="domain" description="EH" evidence="2">
    <location>
        <begin position="794"/>
        <end position="909"/>
    </location>
</feature>
<evidence type="ECO:0000313" key="3">
    <source>
        <dbReference type="EMBL" id="KAJ6260475.1"/>
    </source>
</evidence>
<feature type="compositionally biased region" description="Low complexity" evidence="1">
    <location>
        <begin position="371"/>
        <end position="389"/>
    </location>
</feature>
<feature type="compositionally biased region" description="Polar residues" evidence="1">
    <location>
        <begin position="258"/>
        <end position="278"/>
    </location>
</feature>
<feature type="compositionally biased region" description="Low complexity" evidence="1">
    <location>
        <begin position="289"/>
        <end position="299"/>
    </location>
</feature>
<evidence type="ECO:0000256" key="1">
    <source>
        <dbReference type="SAM" id="MobiDB-lite"/>
    </source>
</evidence>
<organism evidence="3 4">
    <name type="scientific">Drechslerella dactyloides</name>
    <name type="common">Nematode-trapping fungus</name>
    <name type="synonym">Arthrobotrys dactyloides</name>
    <dbReference type="NCBI Taxonomy" id="74499"/>
    <lineage>
        <taxon>Eukaryota</taxon>
        <taxon>Fungi</taxon>
        <taxon>Dikarya</taxon>
        <taxon>Ascomycota</taxon>
        <taxon>Pezizomycotina</taxon>
        <taxon>Orbiliomycetes</taxon>
        <taxon>Orbiliales</taxon>
        <taxon>Orbiliaceae</taxon>
        <taxon>Drechslerella</taxon>
    </lineage>
</organism>
<dbReference type="EMBL" id="JAQGDS010000005">
    <property type="protein sequence ID" value="KAJ6260475.1"/>
    <property type="molecule type" value="Genomic_DNA"/>
</dbReference>
<feature type="compositionally biased region" description="Polar residues" evidence="1">
    <location>
        <begin position="42"/>
        <end position="51"/>
    </location>
</feature>
<name>A0AAD6IZM5_DREDA</name>
<feature type="compositionally biased region" description="Pro residues" evidence="1">
    <location>
        <begin position="489"/>
        <end position="505"/>
    </location>
</feature>
<evidence type="ECO:0000259" key="2">
    <source>
        <dbReference type="SMART" id="SM00027"/>
    </source>
</evidence>